<evidence type="ECO:0000313" key="2">
    <source>
        <dbReference type="Proteomes" id="UP001177260"/>
    </source>
</evidence>
<dbReference type="Proteomes" id="UP001177260">
    <property type="component" value="Unassembled WGS sequence"/>
</dbReference>
<protein>
    <submittedName>
        <fullName evidence="1">Uncharacterized protein</fullName>
    </submittedName>
</protein>
<keyword evidence="2" id="KW-1185">Reference proteome</keyword>
<evidence type="ECO:0000313" key="1">
    <source>
        <dbReference type="EMBL" id="KAK1149647.1"/>
    </source>
</evidence>
<proteinExistence type="predicted"/>
<organism evidence="1 2">
    <name type="scientific">Aspergillus melleus</name>
    <dbReference type="NCBI Taxonomy" id="138277"/>
    <lineage>
        <taxon>Eukaryota</taxon>
        <taxon>Fungi</taxon>
        <taxon>Dikarya</taxon>
        <taxon>Ascomycota</taxon>
        <taxon>Pezizomycotina</taxon>
        <taxon>Eurotiomycetes</taxon>
        <taxon>Eurotiomycetidae</taxon>
        <taxon>Eurotiales</taxon>
        <taxon>Aspergillaceae</taxon>
        <taxon>Aspergillus</taxon>
        <taxon>Aspergillus subgen. Circumdati</taxon>
    </lineage>
</organism>
<name>A0ACC3BFY6_9EURO</name>
<sequence length="295" mass="33509">MADASLPAHSSGWRISKACQECRKRKIKCNGLEPCKTCQLRNTPCTYREVIRQRKKKYQYRQDADSYASNGARQLSPEVPRPSGRRNPSVSYTVNNSVSATHMESPSCKVQLYYGSTSHFALMHEIYRDLVESKHAPQSEDPREVQEAGAGLDMFSFRRVFFGVPVGTHDSFKNLNAADVPVMFLPHELAKLFLSRFLSSLYVMVPFQSKETFERQLWNLYNPSPDVRTDTWSHCMILMALAMGSLGTEYYSWGDVLFERVKTSCAMLDDVVNLQTVQISLMMMSAPANWVDGIS</sequence>
<accession>A0ACC3BFY6</accession>
<reference evidence="1 2" key="1">
    <citation type="journal article" date="2023" name="ACS Omega">
        <title>Identification of the Neoaspergillic Acid Biosynthesis Gene Cluster by Establishing an In Vitro CRISPR-Ribonucleoprotein Genetic System in Aspergillus melleus.</title>
        <authorList>
            <person name="Yuan B."/>
            <person name="Grau M.F."/>
            <person name="Murata R.M."/>
            <person name="Torok T."/>
            <person name="Venkateswaran K."/>
            <person name="Stajich J.E."/>
            <person name="Wang C.C.C."/>
        </authorList>
    </citation>
    <scope>NUCLEOTIDE SEQUENCE [LARGE SCALE GENOMIC DNA]</scope>
    <source>
        <strain evidence="1 2">IMV 1140</strain>
    </source>
</reference>
<dbReference type="EMBL" id="JAOPJF010000003">
    <property type="protein sequence ID" value="KAK1149647.1"/>
    <property type="molecule type" value="Genomic_DNA"/>
</dbReference>
<gene>
    <name evidence="1" type="ORF">N8T08_005199</name>
</gene>
<comment type="caution">
    <text evidence="1">The sequence shown here is derived from an EMBL/GenBank/DDBJ whole genome shotgun (WGS) entry which is preliminary data.</text>
</comment>